<evidence type="ECO:0000256" key="1">
    <source>
        <dbReference type="SAM" id="Phobius"/>
    </source>
</evidence>
<feature type="transmembrane region" description="Helical" evidence="1">
    <location>
        <begin position="593"/>
        <end position="612"/>
    </location>
</feature>
<comment type="caution">
    <text evidence="3">The sequence shown here is derived from an EMBL/GenBank/DDBJ whole genome shotgun (WGS) entry which is preliminary data.</text>
</comment>
<protein>
    <recommendedName>
        <fullName evidence="2">Azaphilone pigments biosynthesis cluster protein L N-terminal domain-containing protein</fullName>
    </recommendedName>
</protein>
<dbReference type="OrthoDB" id="428260at2759"/>
<keyword evidence="1" id="KW-0472">Membrane</keyword>
<gene>
    <name evidence="3" type="ORF">F53441_12140</name>
</gene>
<dbReference type="EMBL" id="JAADJG010000632">
    <property type="protein sequence ID" value="KAF4441069.1"/>
    <property type="molecule type" value="Genomic_DNA"/>
</dbReference>
<evidence type="ECO:0000259" key="2">
    <source>
        <dbReference type="Pfam" id="PF17111"/>
    </source>
</evidence>
<evidence type="ECO:0000313" key="4">
    <source>
        <dbReference type="Proteomes" id="UP000605986"/>
    </source>
</evidence>
<sequence>MDPGSITGIDLAIVPLAVQSIKSLKNTITRYKSRDKTLARLYHVLEDLDNILEVLERAVDSEASTRALLEGPVSRCNLLCREFETAMEAFGGKSKLGFRDWTKMEFMTGDINEFMDMLAGYKATISVSLGIITMQTSKLSHEALEEYNEMIQDTTYNLNFNLQRLDEKILVRESKSTSASDTSTDLRDERVVTEQCLRICQDASSYIESLAFEAQLLIRRTLNQSRDNLAQTIGRLQERLESKATSGTRKSGLGYLQLEEDLQTSKQCINASEQVVTQNAYTMNPQSSQSQREHKSSVLAWTWSRLTKSAHQILRQTSRLTISAFRGLMVLCEPSISPNQDRLRWRCSCGQMLYGDFDNTNSQAIFELAKSLKTLCSTERFNTTSQSSNTRPAIQAQASNPPGLPLCDVEATSNFLGSGIRDLDYCAEDSMDSSTRTSDPSLQGQHTTLRKTFFEVCVNSGQHAVRLVEEVTDARYHYYECPLKVLPPMPAGVFLHYLSCAKRKNWMCEAPEAHAEGFFLQRLPKKVHHSILDEQKTCGNLESSTAIAFGWGVHILEGPDHGTLSIALGLGILLSLVISLMICGVAGTQEQGFGIGQFLLAVIACMMTALYFKLQEL</sequence>
<accession>A0A8H4K1V1</accession>
<organism evidence="3 4">
    <name type="scientific">Fusarium austroafricanum</name>
    <dbReference type="NCBI Taxonomy" id="2364996"/>
    <lineage>
        <taxon>Eukaryota</taxon>
        <taxon>Fungi</taxon>
        <taxon>Dikarya</taxon>
        <taxon>Ascomycota</taxon>
        <taxon>Pezizomycotina</taxon>
        <taxon>Sordariomycetes</taxon>
        <taxon>Hypocreomycetidae</taxon>
        <taxon>Hypocreales</taxon>
        <taxon>Nectriaceae</taxon>
        <taxon>Fusarium</taxon>
        <taxon>Fusarium concolor species complex</taxon>
    </lineage>
</organism>
<keyword evidence="1" id="KW-0812">Transmembrane</keyword>
<dbReference type="AlphaFoldDB" id="A0A8H4K1V1"/>
<proteinExistence type="predicted"/>
<keyword evidence="1" id="KW-1133">Transmembrane helix</keyword>
<dbReference type="InterPro" id="IPR031348">
    <property type="entry name" value="PigL_N"/>
</dbReference>
<keyword evidence="4" id="KW-1185">Reference proteome</keyword>
<dbReference type="Proteomes" id="UP000605986">
    <property type="component" value="Unassembled WGS sequence"/>
</dbReference>
<name>A0A8H4K1V1_9HYPO</name>
<evidence type="ECO:0000313" key="3">
    <source>
        <dbReference type="EMBL" id="KAF4441069.1"/>
    </source>
</evidence>
<feature type="domain" description="Azaphilone pigments biosynthesis cluster protein L N-terminal" evidence="2">
    <location>
        <begin position="2"/>
        <end position="201"/>
    </location>
</feature>
<dbReference type="Pfam" id="PF17111">
    <property type="entry name" value="PigL_N"/>
    <property type="match status" value="1"/>
</dbReference>
<reference evidence="3" key="1">
    <citation type="submission" date="2020-01" db="EMBL/GenBank/DDBJ databases">
        <title>Identification and distribution of gene clusters putatively required for synthesis of sphingolipid metabolism inhibitors in phylogenetically diverse species of the filamentous fungus Fusarium.</title>
        <authorList>
            <person name="Kim H.-S."/>
            <person name="Busman M."/>
            <person name="Brown D.W."/>
            <person name="Divon H."/>
            <person name="Uhlig S."/>
            <person name="Proctor R.H."/>
        </authorList>
    </citation>
    <scope>NUCLEOTIDE SEQUENCE</scope>
    <source>
        <strain evidence="3">NRRL 53441</strain>
    </source>
</reference>
<feature type="transmembrane region" description="Helical" evidence="1">
    <location>
        <begin position="564"/>
        <end position="586"/>
    </location>
</feature>